<evidence type="ECO:0000313" key="6">
    <source>
        <dbReference type="EMBL" id="TWW00453.1"/>
    </source>
</evidence>
<evidence type="ECO:0000256" key="5">
    <source>
        <dbReference type="ARBA" id="ARBA00022691"/>
    </source>
</evidence>
<dbReference type="GO" id="GO:0030735">
    <property type="term" value="F:carnosine N-methyltransferase activity"/>
    <property type="evidence" value="ECO:0007669"/>
    <property type="project" value="UniProtKB-EC"/>
</dbReference>
<proteinExistence type="inferred from homology"/>
<comment type="similarity">
    <text evidence="1">Belongs to the carnosine N-methyltransferase family.</text>
</comment>
<dbReference type="PANTHER" id="PTHR12303:SF6">
    <property type="entry name" value="CARNOSINE N-METHYLTRANSFERASE"/>
    <property type="match status" value="1"/>
</dbReference>
<keyword evidence="5" id="KW-0949">S-adenosyl-L-methionine</keyword>
<comment type="caution">
    <text evidence="6">The sequence shown here is derived from an EMBL/GenBank/DDBJ whole genome shotgun (WGS) entry which is preliminary data.</text>
</comment>
<dbReference type="RefSeq" id="WP_146305050.1">
    <property type="nucleotide sequence ID" value="NZ_VOHS01000008.1"/>
</dbReference>
<reference evidence="6 7" key="1">
    <citation type="submission" date="2019-08" db="EMBL/GenBank/DDBJ databases">
        <title>Whole genome sequencing of chitin degrading bacteria Chitinophaga pinensis YS16.</title>
        <authorList>
            <person name="Singh R.P."/>
            <person name="Manchanda G."/>
            <person name="Maurya I.K."/>
            <person name="Joshi N.K."/>
            <person name="Srivastava A.K."/>
        </authorList>
    </citation>
    <scope>NUCLEOTIDE SEQUENCE [LARGE SCALE GENOMIC DNA]</scope>
    <source>
        <strain evidence="6 7">YS-16</strain>
    </source>
</reference>
<keyword evidence="3 6" id="KW-0489">Methyltransferase</keyword>
<keyword evidence="4 6" id="KW-0808">Transferase</keyword>
<dbReference type="InterPro" id="IPR012901">
    <property type="entry name" value="CARME"/>
</dbReference>
<evidence type="ECO:0000256" key="1">
    <source>
        <dbReference type="ARBA" id="ARBA00010086"/>
    </source>
</evidence>
<keyword evidence="7" id="KW-1185">Reference proteome</keyword>
<evidence type="ECO:0000256" key="2">
    <source>
        <dbReference type="ARBA" id="ARBA00012003"/>
    </source>
</evidence>
<dbReference type="OrthoDB" id="8385759at2"/>
<dbReference type="Proteomes" id="UP000318815">
    <property type="component" value="Unassembled WGS sequence"/>
</dbReference>
<name>A0A5C6LTE1_9BACT</name>
<evidence type="ECO:0000313" key="7">
    <source>
        <dbReference type="Proteomes" id="UP000318815"/>
    </source>
</evidence>
<dbReference type="InterPro" id="IPR029063">
    <property type="entry name" value="SAM-dependent_MTases_sf"/>
</dbReference>
<evidence type="ECO:0000256" key="3">
    <source>
        <dbReference type="ARBA" id="ARBA00022603"/>
    </source>
</evidence>
<dbReference type="SMART" id="SM01296">
    <property type="entry name" value="N2227"/>
    <property type="match status" value="1"/>
</dbReference>
<accession>A0A5C6LTE1</accession>
<dbReference type="EC" id="2.1.1.22" evidence="2"/>
<dbReference type="Gene3D" id="3.40.50.150">
    <property type="entry name" value="Vaccinia Virus protein VP39"/>
    <property type="match status" value="1"/>
</dbReference>
<organism evidence="6 7">
    <name type="scientific">Chitinophaga pinensis</name>
    <dbReference type="NCBI Taxonomy" id="79329"/>
    <lineage>
        <taxon>Bacteria</taxon>
        <taxon>Pseudomonadati</taxon>
        <taxon>Bacteroidota</taxon>
        <taxon>Chitinophagia</taxon>
        <taxon>Chitinophagales</taxon>
        <taxon>Chitinophagaceae</taxon>
        <taxon>Chitinophaga</taxon>
    </lineage>
</organism>
<protein>
    <recommendedName>
        <fullName evidence="2">carnosine N-methyltransferase</fullName>
        <ecNumber evidence="2">2.1.1.22</ecNumber>
    </recommendedName>
</protein>
<dbReference type="SUPFAM" id="SSF53335">
    <property type="entry name" value="S-adenosyl-L-methionine-dependent methyltransferases"/>
    <property type="match status" value="1"/>
</dbReference>
<sequence length="468" mass="52764">MITYTDIAADQMICLQCGAPLIKEETYSCAACHKDYPHLHGVPLFVSNEEEYIAGMAKQYADFAQQKEAELGELEQAFENRPLRQVYWQQLRKALSGNNELIGTLVNMLCERASPAALLRTKSSPVTAAVLKDFQYLKRDWCWLEEGELQLSEILGPLEEVINEAISDRENILVAGAGVGRIAVELCGYFEKVYATDLSFSMLWFFQQLLKGASINFHEINYANILQDTYVARELTASYHAPFSGYTLPEVNDKLFCYISDILHSPHKDGSISAFCSAYFTDVLALKLLLPEVKRLLKPGGVFIHLGPLGYGFEDVGEKLAANEIRAAFIRAGFEVVREEVIRCNHLESDLSMQTVTLKNWLVVFRKMEYVQQPIVDATIFGVCEGIKYEVRGRLEEDIPMDQIMIRTADGEAVIIAELAFDILRFLATPQTFETLISHLDSCYEIEAPSMIADVLLHLESLKVINRI</sequence>
<gene>
    <name evidence="6" type="ORF">FEF09_10405</name>
</gene>
<dbReference type="PANTHER" id="PTHR12303">
    <property type="entry name" value="CARNOSINE N-METHYLTRANSFERASE"/>
    <property type="match status" value="1"/>
</dbReference>
<evidence type="ECO:0000256" key="4">
    <source>
        <dbReference type="ARBA" id="ARBA00022679"/>
    </source>
</evidence>
<dbReference type="EMBL" id="VOHS01000008">
    <property type="protein sequence ID" value="TWW00453.1"/>
    <property type="molecule type" value="Genomic_DNA"/>
</dbReference>
<dbReference type="GO" id="GO:0032259">
    <property type="term" value="P:methylation"/>
    <property type="evidence" value="ECO:0007669"/>
    <property type="project" value="UniProtKB-KW"/>
</dbReference>
<dbReference type="Pfam" id="PF07942">
    <property type="entry name" value="CARME"/>
    <property type="match status" value="1"/>
</dbReference>
<dbReference type="AlphaFoldDB" id="A0A5C6LTE1"/>